<reference evidence="1" key="1">
    <citation type="submission" date="2021-02" db="EMBL/GenBank/DDBJ databases">
        <authorList>
            <person name="Nowell W R."/>
        </authorList>
    </citation>
    <scope>NUCLEOTIDE SEQUENCE</scope>
</reference>
<feature type="non-terminal residue" evidence="1">
    <location>
        <position position="1"/>
    </location>
</feature>
<sequence>KKWYYEKIDLDNEQLDFLKNVGLLNIKIALTLQIKPDVELVKILIFFGDNDDIFNILIDILNTINDIDEKFLENIRFIFDAISHFEHGHFNRKTENKFLLLNDEIKSILSSDEYEQCLEEAKITNLKSLT</sequence>
<accession>A0A8S2YU71</accession>
<name>A0A8S2YU71_9BILA</name>
<proteinExistence type="predicted"/>
<gene>
    <name evidence="1" type="ORF">TMI583_LOCUS50336</name>
</gene>
<evidence type="ECO:0000313" key="2">
    <source>
        <dbReference type="Proteomes" id="UP000682733"/>
    </source>
</evidence>
<dbReference type="EMBL" id="CAJOBA010120256">
    <property type="protein sequence ID" value="CAF4578157.1"/>
    <property type="molecule type" value="Genomic_DNA"/>
</dbReference>
<feature type="non-terminal residue" evidence="1">
    <location>
        <position position="130"/>
    </location>
</feature>
<organism evidence="1 2">
    <name type="scientific">Didymodactylos carnosus</name>
    <dbReference type="NCBI Taxonomy" id="1234261"/>
    <lineage>
        <taxon>Eukaryota</taxon>
        <taxon>Metazoa</taxon>
        <taxon>Spiralia</taxon>
        <taxon>Gnathifera</taxon>
        <taxon>Rotifera</taxon>
        <taxon>Eurotatoria</taxon>
        <taxon>Bdelloidea</taxon>
        <taxon>Philodinida</taxon>
        <taxon>Philodinidae</taxon>
        <taxon>Didymodactylos</taxon>
    </lineage>
</organism>
<protein>
    <submittedName>
        <fullName evidence="1">Uncharacterized protein</fullName>
    </submittedName>
</protein>
<dbReference type="Proteomes" id="UP000682733">
    <property type="component" value="Unassembled WGS sequence"/>
</dbReference>
<evidence type="ECO:0000313" key="1">
    <source>
        <dbReference type="EMBL" id="CAF4578157.1"/>
    </source>
</evidence>
<comment type="caution">
    <text evidence="1">The sequence shown here is derived from an EMBL/GenBank/DDBJ whole genome shotgun (WGS) entry which is preliminary data.</text>
</comment>
<dbReference type="AlphaFoldDB" id="A0A8S2YU71"/>